<sequence>MVNFTNSGRLDIYGRELFIQRFPNRAIRVREHLRRWYSISKIMVHSNFKLTIVALVGPKEYCRLKNKFWNASNKSPTSSLADLQLKLEFHSL</sequence>
<gene>
    <name evidence="1" type="ORF">Zmor_010535</name>
</gene>
<protein>
    <submittedName>
        <fullName evidence="1">Uncharacterized protein</fullName>
    </submittedName>
</protein>
<reference evidence="1" key="1">
    <citation type="journal article" date="2023" name="G3 (Bethesda)">
        <title>Whole genome assemblies of Zophobas morio and Tenebrio molitor.</title>
        <authorList>
            <person name="Kaur S."/>
            <person name="Stinson S.A."/>
            <person name="diCenzo G.C."/>
        </authorList>
    </citation>
    <scope>NUCLEOTIDE SEQUENCE</scope>
    <source>
        <strain evidence="1">QUZm001</strain>
    </source>
</reference>
<dbReference type="EMBL" id="JALNTZ010000003">
    <property type="protein sequence ID" value="KAJ3658814.1"/>
    <property type="molecule type" value="Genomic_DNA"/>
</dbReference>
<dbReference type="Proteomes" id="UP001168821">
    <property type="component" value="Unassembled WGS sequence"/>
</dbReference>
<proteinExistence type="predicted"/>
<comment type="caution">
    <text evidence="1">The sequence shown here is derived from an EMBL/GenBank/DDBJ whole genome shotgun (WGS) entry which is preliminary data.</text>
</comment>
<keyword evidence="2" id="KW-1185">Reference proteome</keyword>
<dbReference type="AlphaFoldDB" id="A0AA38ISY5"/>
<evidence type="ECO:0000313" key="1">
    <source>
        <dbReference type="EMBL" id="KAJ3658814.1"/>
    </source>
</evidence>
<evidence type="ECO:0000313" key="2">
    <source>
        <dbReference type="Proteomes" id="UP001168821"/>
    </source>
</evidence>
<name>A0AA38ISY5_9CUCU</name>
<organism evidence="1 2">
    <name type="scientific">Zophobas morio</name>
    <dbReference type="NCBI Taxonomy" id="2755281"/>
    <lineage>
        <taxon>Eukaryota</taxon>
        <taxon>Metazoa</taxon>
        <taxon>Ecdysozoa</taxon>
        <taxon>Arthropoda</taxon>
        <taxon>Hexapoda</taxon>
        <taxon>Insecta</taxon>
        <taxon>Pterygota</taxon>
        <taxon>Neoptera</taxon>
        <taxon>Endopterygota</taxon>
        <taxon>Coleoptera</taxon>
        <taxon>Polyphaga</taxon>
        <taxon>Cucujiformia</taxon>
        <taxon>Tenebrionidae</taxon>
        <taxon>Zophobas</taxon>
    </lineage>
</organism>
<accession>A0AA38ISY5</accession>